<feature type="compositionally biased region" description="Low complexity" evidence="1">
    <location>
        <begin position="199"/>
        <end position="210"/>
    </location>
</feature>
<reference evidence="2 3" key="1">
    <citation type="journal article" date="2014" name="Agronomy (Basel)">
        <title>A Draft Genome Sequence for Ensete ventricosum, the Drought-Tolerant Tree Against Hunger.</title>
        <authorList>
            <person name="Harrison J."/>
            <person name="Moore K.A."/>
            <person name="Paszkiewicz K."/>
            <person name="Jones T."/>
            <person name="Grant M."/>
            <person name="Ambacheew D."/>
            <person name="Muzemil S."/>
            <person name="Studholme D.J."/>
        </authorList>
    </citation>
    <scope>NUCLEOTIDE SEQUENCE [LARGE SCALE GENOMIC DNA]</scope>
</reference>
<evidence type="ECO:0000313" key="3">
    <source>
        <dbReference type="Proteomes" id="UP000287651"/>
    </source>
</evidence>
<protein>
    <submittedName>
        <fullName evidence="2">Uncharacterized protein</fullName>
    </submittedName>
</protein>
<evidence type="ECO:0000313" key="2">
    <source>
        <dbReference type="EMBL" id="RRT86062.1"/>
    </source>
</evidence>
<proteinExistence type="predicted"/>
<feature type="region of interest" description="Disordered" evidence="1">
    <location>
        <begin position="183"/>
        <end position="212"/>
    </location>
</feature>
<comment type="caution">
    <text evidence="2">The sequence shown here is derived from an EMBL/GenBank/DDBJ whole genome shotgun (WGS) entry which is preliminary data.</text>
</comment>
<organism evidence="2 3">
    <name type="scientific">Ensete ventricosum</name>
    <name type="common">Abyssinian banana</name>
    <name type="synonym">Musa ensete</name>
    <dbReference type="NCBI Taxonomy" id="4639"/>
    <lineage>
        <taxon>Eukaryota</taxon>
        <taxon>Viridiplantae</taxon>
        <taxon>Streptophyta</taxon>
        <taxon>Embryophyta</taxon>
        <taxon>Tracheophyta</taxon>
        <taxon>Spermatophyta</taxon>
        <taxon>Magnoliopsida</taxon>
        <taxon>Liliopsida</taxon>
        <taxon>Zingiberales</taxon>
        <taxon>Musaceae</taxon>
        <taxon>Ensete</taxon>
    </lineage>
</organism>
<evidence type="ECO:0000256" key="1">
    <source>
        <dbReference type="SAM" id="MobiDB-lite"/>
    </source>
</evidence>
<sequence>MLAEVRNSGTIGLIVVEVCNSGTTKLMRAEVCIPNTNGPMTTEICDSGTNGLMRVEICNLGTIGLMVAEIYSGMNGLMKAEIHNSGTIELMVAEVCNSGTNRLMTANIRNSGTTGLIRIDIRNLGTIGLMVAEVCNSGMNGLMRAEICNSGTNGLMSFFPLPSSPSSGQMSSLGSSSIRVVPSTSLEGTRSEGPKANVSGSSSSGIPSPIDTKSQRDLKVMRSCHDVVLVINEKTLKSIWECYSIPEEYAMRAPLLEQRPYNPKPSEISISVDALKANLHFLCIPPLWNALGGGGSL</sequence>
<dbReference type="EMBL" id="AMZH03000019">
    <property type="protein sequence ID" value="RRT86062.1"/>
    <property type="molecule type" value="Genomic_DNA"/>
</dbReference>
<dbReference type="AlphaFoldDB" id="A0A427BC41"/>
<dbReference type="Proteomes" id="UP000287651">
    <property type="component" value="Unassembled WGS sequence"/>
</dbReference>
<accession>A0A427BC41</accession>
<gene>
    <name evidence="2" type="ORF">B296_00001395</name>
</gene>
<name>A0A427BC41_ENSVE</name>